<dbReference type="CDD" id="cd00318">
    <property type="entry name" value="Phosphoglycerate_kinase"/>
    <property type="match status" value="1"/>
</dbReference>
<dbReference type="PANTHER" id="PTHR11406">
    <property type="entry name" value="PHOSPHOGLYCERATE KINASE"/>
    <property type="match status" value="1"/>
</dbReference>
<evidence type="ECO:0000256" key="8">
    <source>
        <dbReference type="ARBA" id="ARBA00022741"/>
    </source>
</evidence>
<dbReference type="GO" id="GO:0006094">
    <property type="term" value="P:gluconeogenesis"/>
    <property type="evidence" value="ECO:0007669"/>
    <property type="project" value="TreeGrafter"/>
</dbReference>
<evidence type="ECO:0000256" key="14">
    <source>
        <dbReference type="PIRSR" id="PIRSR000724-2"/>
    </source>
</evidence>
<feature type="binding site" evidence="12">
    <location>
        <position position="293"/>
    </location>
    <ligand>
        <name>ATP</name>
        <dbReference type="ChEBI" id="CHEBI:30616"/>
    </ligand>
</feature>
<organism evidence="16 17">
    <name type="scientific">Sphingobacterium cellulitidis</name>
    <dbReference type="NCBI Taxonomy" id="1768011"/>
    <lineage>
        <taxon>Bacteria</taxon>
        <taxon>Pseudomonadati</taxon>
        <taxon>Bacteroidota</taxon>
        <taxon>Sphingobacteriia</taxon>
        <taxon>Sphingobacteriales</taxon>
        <taxon>Sphingobacteriaceae</taxon>
        <taxon>Sphingobacterium</taxon>
    </lineage>
</organism>
<comment type="subcellular location">
    <subcellularLocation>
        <location evidence="12">Cytoplasm</location>
    </subcellularLocation>
</comment>
<dbReference type="HAMAP" id="MF_00145">
    <property type="entry name" value="Phosphoglyc_kinase"/>
    <property type="match status" value="1"/>
</dbReference>
<dbReference type="GO" id="GO:0005829">
    <property type="term" value="C:cytosol"/>
    <property type="evidence" value="ECO:0007669"/>
    <property type="project" value="TreeGrafter"/>
</dbReference>
<feature type="binding site" evidence="12 13">
    <location>
        <begin position="19"/>
        <end position="21"/>
    </location>
    <ligand>
        <name>substrate</name>
    </ligand>
</feature>
<evidence type="ECO:0000256" key="11">
    <source>
        <dbReference type="ARBA" id="ARBA00023152"/>
    </source>
</evidence>
<dbReference type="Pfam" id="PF00162">
    <property type="entry name" value="PGK"/>
    <property type="match status" value="1"/>
</dbReference>
<dbReference type="GO" id="GO:0043531">
    <property type="term" value="F:ADP binding"/>
    <property type="evidence" value="ECO:0007669"/>
    <property type="project" value="TreeGrafter"/>
</dbReference>
<feature type="binding site" evidence="13">
    <location>
        <position position="117"/>
    </location>
    <ligand>
        <name>(2R)-3-phosphoglycerate</name>
        <dbReference type="ChEBI" id="CHEBI:58272"/>
    </ligand>
</feature>
<dbReference type="FunFam" id="3.40.50.1260:FF:000006">
    <property type="entry name" value="Phosphoglycerate kinase"/>
    <property type="match status" value="1"/>
</dbReference>
<sequence length="396" mass="42825">MKTIDDLNFNGKKALIRVDFNVPLDENFNITDDNRIQGALPTIKKILKDGGSVILMSHLGRPKEGPTDKYSLKHIVNYLSEVLGVDVQFANDCIGEEAIEKAKALQPGQVLLLENLRFHKEEEKGDRDFAKKLADLGDVYVNDAFGTAHRAHASTAIIAEFFPNNKFFGYLMAKEIENAEKVMNKPERPFTAIMGGAKVSDKLELIEALLDKVDNLIIGGGMAYTFVKARGGEIGKSLVELDKLDLANALVKKADEKGVNLVLPTDAQIADRFANDANVYDGPNDEIPAEMQGLDIGPESSEHFKDVIMASNTLLWNGPMGVFEMDTFAKGTRAVANAVVAATERGAFSLIGGGDSAAAVSKFGMTEHVSYVSTGGGALLEYMEGKTLPGVKAILD</sequence>
<comment type="similarity">
    <text evidence="3 12 15">Belongs to the phosphoglycerate kinase family.</text>
</comment>
<dbReference type="PIRSF" id="PIRSF000724">
    <property type="entry name" value="Pgk"/>
    <property type="match status" value="1"/>
</dbReference>
<evidence type="ECO:0000256" key="2">
    <source>
        <dbReference type="ARBA" id="ARBA00004838"/>
    </source>
</evidence>
<dbReference type="AlphaFoldDB" id="A0A8H9G229"/>
<evidence type="ECO:0000256" key="15">
    <source>
        <dbReference type="RuleBase" id="RU000532"/>
    </source>
</evidence>
<evidence type="ECO:0000256" key="1">
    <source>
        <dbReference type="ARBA" id="ARBA00000642"/>
    </source>
</evidence>
<gene>
    <name evidence="12 16" type="primary">pgk</name>
    <name evidence="16" type="ORF">GCM10011516_36240</name>
</gene>
<protein>
    <recommendedName>
        <fullName evidence="6 12">Phosphoglycerate kinase</fullName>
        <ecNumber evidence="5 12">2.7.2.3</ecNumber>
    </recommendedName>
</protein>
<keyword evidence="8 12" id="KW-0547">Nucleotide-binding</keyword>
<evidence type="ECO:0000256" key="12">
    <source>
        <dbReference type="HAMAP-Rule" id="MF_00145"/>
    </source>
</evidence>
<dbReference type="GO" id="GO:0004618">
    <property type="term" value="F:phosphoglycerate kinase activity"/>
    <property type="evidence" value="ECO:0007669"/>
    <property type="project" value="UniProtKB-UniRule"/>
</dbReference>
<dbReference type="GO" id="GO:0005524">
    <property type="term" value="F:ATP binding"/>
    <property type="evidence" value="ECO:0007669"/>
    <property type="project" value="UniProtKB-KW"/>
</dbReference>
<evidence type="ECO:0000256" key="13">
    <source>
        <dbReference type="PIRSR" id="PIRSR000724-1"/>
    </source>
</evidence>
<comment type="catalytic activity">
    <reaction evidence="1 12 15">
        <text>(2R)-3-phosphoglycerate + ATP = (2R)-3-phospho-glyceroyl phosphate + ADP</text>
        <dbReference type="Rhea" id="RHEA:14801"/>
        <dbReference type="ChEBI" id="CHEBI:30616"/>
        <dbReference type="ChEBI" id="CHEBI:57604"/>
        <dbReference type="ChEBI" id="CHEBI:58272"/>
        <dbReference type="ChEBI" id="CHEBI:456216"/>
        <dbReference type="EC" id="2.7.2.3"/>
    </reaction>
</comment>
<dbReference type="RefSeq" id="WP_094256144.1">
    <property type="nucleotide sequence ID" value="NZ_BMKM01000018.1"/>
</dbReference>
<keyword evidence="9 12" id="KW-0418">Kinase</keyword>
<dbReference type="SUPFAM" id="SSF53748">
    <property type="entry name" value="Phosphoglycerate kinase"/>
    <property type="match status" value="1"/>
</dbReference>
<dbReference type="Gene3D" id="3.40.50.1260">
    <property type="entry name" value="Phosphoglycerate kinase, N-terminal domain"/>
    <property type="match status" value="2"/>
</dbReference>
<name>A0A8H9G229_9SPHI</name>
<dbReference type="GO" id="GO:0006096">
    <property type="term" value="P:glycolytic process"/>
    <property type="evidence" value="ECO:0007669"/>
    <property type="project" value="UniProtKB-UniRule"/>
</dbReference>
<evidence type="ECO:0000256" key="7">
    <source>
        <dbReference type="ARBA" id="ARBA00022679"/>
    </source>
</evidence>
<evidence type="ECO:0000256" key="3">
    <source>
        <dbReference type="ARBA" id="ARBA00008982"/>
    </source>
</evidence>
<keyword evidence="17" id="KW-1185">Reference proteome</keyword>
<keyword evidence="11 12" id="KW-0324">Glycolysis</keyword>
<evidence type="ECO:0000256" key="9">
    <source>
        <dbReference type="ARBA" id="ARBA00022777"/>
    </source>
</evidence>
<evidence type="ECO:0000256" key="6">
    <source>
        <dbReference type="ARBA" id="ARBA00016471"/>
    </source>
</evidence>
<dbReference type="PRINTS" id="PR00477">
    <property type="entry name" value="PHGLYCKINASE"/>
</dbReference>
<dbReference type="Proteomes" id="UP000614460">
    <property type="component" value="Unassembled WGS sequence"/>
</dbReference>
<dbReference type="InterPro" id="IPR001576">
    <property type="entry name" value="Phosphoglycerate_kinase"/>
</dbReference>
<keyword evidence="12" id="KW-0963">Cytoplasm</keyword>
<evidence type="ECO:0000256" key="10">
    <source>
        <dbReference type="ARBA" id="ARBA00022840"/>
    </source>
</evidence>
<feature type="binding site" evidence="12 14">
    <location>
        <begin position="353"/>
        <end position="356"/>
    </location>
    <ligand>
        <name>ATP</name>
        <dbReference type="ChEBI" id="CHEBI:30616"/>
    </ligand>
</feature>
<dbReference type="EMBL" id="BMKM01000018">
    <property type="protein sequence ID" value="GGE35421.1"/>
    <property type="molecule type" value="Genomic_DNA"/>
</dbReference>
<dbReference type="InterPro" id="IPR015824">
    <property type="entry name" value="Phosphoglycerate_kinase_N"/>
</dbReference>
<feature type="binding site" evidence="12 13">
    <location>
        <begin position="58"/>
        <end position="61"/>
    </location>
    <ligand>
        <name>substrate</name>
    </ligand>
</feature>
<feature type="binding site" evidence="12">
    <location>
        <position position="150"/>
    </location>
    <ligand>
        <name>substrate</name>
    </ligand>
</feature>
<accession>A0A8H9G229</accession>
<reference evidence="16" key="1">
    <citation type="journal article" date="2014" name="Int. J. Syst. Evol. Microbiol.">
        <title>Complete genome sequence of Corynebacterium casei LMG S-19264T (=DSM 44701T), isolated from a smear-ripened cheese.</title>
        <authorList>
            <consortium name="US DOE Joint Genome Institute (JGI-PGF)"/>
            <person name="Walter F."/>
            <person name="Albersmeier A."/>
            <person name="Kalinowski J."/>
            <person name="Ruckert C."/>
        </authorList>
    </citation>
    <scope>NUCLEOTIDE SEQUENCE</scope>
    <source>
        <strain evidence="16">CGMCC 1.15966</strain>
    </source>
</reference>
<dbReference type="EC" id="2.7.2.3" evidence="5 12"/>
<evidence type="ECO:0000256" key="5">
    <source>
        <dbReference type="ARBA" id="ARBA00013061"/>
    </source>
</evidence>
<feature type="binding site" evidence="13">
    <location>
        <position position="35"/>
    </location>
    <ligand>
        <name>(2R)-3-phosphoglycerate</name>
        <dbReference type="ChEBI" id="CHEBI:58272"/>
    </ligand>
</feature>
<feature type="binding site" evidence="12">
    <location>
        <position position="117"/>
    </location>
    <ligand>
        <name>substrate</name>
    </ligand>
</feature>
<comment type="pathway">
    <text evidence="2 12">Carbohydrate degradation; glycolysis; pyruvate from D-glyceraldehyde 3-phosphate: step 2/5.</text>
</comment>
<comment type="subunit">
    <text evidence="4 12">Monomer.</text>
</comment>
<feature type="binding site" evidence="12 14">
    <location>
        <position position="202"/>
    </location>
    <ligand>
        <name>ATP</name>
        <dbReference type="ChEBI" id="CHEBI:30616"/>
    </ligand>
</feature>
<dbReference type="InterPro" id="IPR036043">
    <property type="entry name" value="Phosphoglycerate_kinase_sf"/>
</dbReference>
<reference evidence="16" key="2">
    <citation type="submission" date="2020-09" db="EMBL/GenBank/DDBJ databases">
        <authorList>
            <person name="Sun Q."/>
            <person name="Zhou Y."/>
        </authorList>
    </citation>
    <scope>NUCLEOTIDE SEQUENCE</scope>
    <source>
        <strain evidence="16">CGMCC 1.15966</strain>
    </source>
</reference>
<feature type="binding site" evidence="12 14">
    <location>
        <position position="324"/>
    </location>
    <ligand>
        <name>ATP</name>
        <dbReference type="ChEBI" id="CHEBI:30616"/>
    </ligand>
</feature>
<keyword evidence="7 12" id="KW-0808">Transferase</keyword>
<feature type="binding site" evidence="12">
    <location>
        <position position="35"/>
    </location>
    <ligand>
        <name>substrate</name>
    </ligand>
</feature>
<evidence type="ECO:0000313" key="16">
    <source>
        <dbReference type="EMBL" id="GGE35421.1"/>
    </source>
</evidence>
<dbReference type="UniPathway" id="UPA00109">
    <property type="reaction ID" value="UER00185"/>
</dbReference>
<feature type="binding site" evidence="13">
    <location>
        <position position="150"/>
    </location>
    <ligand>
        <name>(2R)-3-phosphoglycerate</name>
        <dbReference type="ChEBI" id="CHEBI:58272"/>
    </ligand>
</feature>
<evidence type="ECO:0000256" key="4">
    <source>
        <dbReference type="ARBA" id="ARBA00011245"/>
    </source>
</evidence>
<keyword evidence="10 12" id="KW-0067">ATP-binding</keyword>
<comment type="caution">
    <text evidence="16">The sequence shown here is derived from an EMBL/GenBank/DDBJ whole genome shotgun (WGS) entry which is preliminary data.</text>
</comment>
<proteinExistence type="inferred from homology"/>
<dbReference type="PANTHER" id="PTHR11406:SF23">
    <property type="entry name" value="PHOSPHOGLYCERATE KINASE 1, CHLOROPLASTIC-RELATED"/>
    <property type="match status" value="1"/>
</dbReference>
<dbReference type="FunFam" id="3.40.50.1260:FF:000003">
    <property type="entry name" value="Phosphoglycerate kinase"/>
    <property type="match status" value="1"/>
</dbReference>
<evidence type="ECO:0000313" key="17">
    <source>
        <dbReference type="Proteomes" id="UP000614460"/>
    </source>
</evidence>